<comment type="caution">
    <text evidence="19">The sequence shown here is derived from an EMBL/GenBank/DDBJ whole genome shotgun (WGS) entry which is preliminary data.</text>
</comment>
<feature type="domain" description="Glucose-methanol-choline oxidoreductase C-terminal" evidence="18">
    <location>
        <begin position="577"/>
        <end position="640"/>
    </location>
</feature>
<evidence type="ECO:0000259" key="18">
    <source>
        <dbReference type="Pfam" id="PF05199"/>
    </source>
</evidence>
<evidence type="ECO:0000256" key="2">
    <source>
        <dbReference type="ARBA" id="ARBA00010790"/>
    </source>
</evidence>
<evidence type="ECO:0000313" key="19">
    <source>
        <dbReference type="EMBL" id="CAF9921231.1"/>
    </source>
</evidence>
<evidence type="ECO:0000256" key="1">
    <source>
        <dbReference type="ARBA" id="ARBA00001974"/>
    </source>
</evidence>
<evidence type="ECO:0000256" key="12">
    <source>
        <dbReference type="ARBA" id="ARBA00049645"/>
    </source>
</evidence>
<proteinExistence type="inferred from homology"/>
<gene>
    <name evidence="19" type="ORF">GOMPHAMPRED_002264</name>
</gene>
<dbReference type="Gene3D" id="3.50.50.60">
    <property type="entry name" value="FAD/NAD(P)-binding domain"/>
    <property type="match status" value="3"/>
</dbReference>
<evidence type="ECO:0000256" key="9">
    <source>
        <dbReference type="ARBA" id="ARBA00023221"/>
    </source>
</evidence>
<dbReference type="InterPro" id="IPR029058">
    <property type="entry name" value="AB_hydrolase_fold"/>
</dbReference>
<dbReference type="Pfam" id="PF05199">
    <property type="entry name" value="GMC_oxred_C"/>
    <property type="match status" value="1"/>
</dbReference>
<protein>
    <recommendedName>
        <fullName evidence="14">Cholesterol oxidase</fullName>
        <ecNumber evidence="13">1.1.3.6</ecNumber>
        <ecNumber evidence="11">5.3.3.1</ecNumber>
    </recommendedName>
    <alternativeName>
        <fullName evidence="15">Cholesterol isomerase</fullName>
    </alternativeName>
</protein>
<dbReference type="PANTHER" id="PTHR47470">
    <property type="entry name" value="CHOLESTEROL OXIDASE"/>
    <property type="match status" value="1"/>
</dbReference>
<keyword evidence="9" id="KW-0753">Steroid metabolism</keyword>
<organism evidence="19 20">
    <name type="scientific">Gomphillus americanus</name>
    <dbReference type="NCBI Taxonomy" id="1940652"/>
    <lineage>
        <taxon>Eukaryota</taxon>
        <taxon>Fungi</taxon>
        <taxon>Dikarya</taxon>
        <taxon>Ascomycota</taxon>
        <taxon>Pezizomycotina</taxon>
        <taxon>Lecanoromycetes</taxon>
        <taxon>OSLEUM clade</taxon>
        <taxon>Ostropomycetidae</taxon>
        <taxon>Ostropales</taxon>
        <taxon>Graphidaceae</taxon>
        <taxon>Gomphilloideae</taxon>
        <taxon>Gomphillus</taxon>
    </lineage>
</organism>
<keyword evidence="5" id="KW-0274">FAD</keyword>
<name>A0A8H3FHY0_9LECA</name>
<dbReference type="SUPFAM" id="SSF53474">
    <property type="entry name" value="alpha/beta-Hydrolases"/>
    <property type="match status" value="1"/>
</dbReference>
<evidence type="ECO:0000259" key="17">
    <source>
        <dbReference type="Pfam" id="PF00732"/>
    </source>
</evidence>
<comment type="pathway">
    <text evidence="12">Steroid metabolism; cholesterol degradation.</text>
</comment>
<evidence type="ECO:0000256" key="14">
    <source>
        <dbReference type="ARBA" id="ARBA00049744"/>
    </source>
</evidence>
<evidence type="ECO:0000313" key="20">
    <source>
        <dbReference type="Proteomes" id="UP000664169"/>
    </source>
</evidence>
<keyword evidence="4" id="KW-0285">Flavoprotein</keyword>
<reference evidence="19" key="1">
    <citation type="submission" date="2021-03" db="EMBL/GenBank/DDBJ databases">
        <authorList>
            <person name="Tagirdzhanova G."/>
        </authorList>
    </citation>
    <scope>NUCLEOTIDE SEQUENCE</scope>
</reference>
<dbReference type="GO" id="GO:0008203">
    <property type="term" value="P:cholesterol metabolic process"/>
    <property type="evidence" value="ECO:0007669"/>
    <property type="project" value="UniProtKB-KW"/>
</dbReference>
<sequence length="1288" mass="144292">MQSSFDDLAFLPQLNTSGTFPKDNGECHSLDSPQSARSADEEENLLGGASSRQLPPPQLPPRVLPKVEEMPKANHKPKYPRISKPVEVLKYEYDVVVIGSGYGGAVAASRMARGRQSVCVLELGKERWPGEYPETIKEAGRELHLSGDFSTKDAGPVPIETGDPTSLYHLILGNGQNAFVANGLGGTSLLNANVFLEADEKTMAMEDWPPEIREDPGCLRKYYDRARFMLQPQVYPDSFPTLDKVEVLKQQAEVLGCSDKFRKVEQTTWFEEDGLNNCGVEMKQSKLTGMDSTGVNDGSKMSTLVNYLADAWNWGAEIFTRCEVRYIRKHKKEGYLIFFAWHGAKRDKFKKALYNDLMWIHAKKMVFFGAGALGTTEILLRSKDLGPIEMSDSVGQNMSGNGDLLAFGYNLNRSVNGLARTNPSPPRPVGPTITSIIDCRDAPKALDGYVIEEGVIPEPLSPFMQFMLEMIPGRIKPAGLSPLARLYKVLASMRSRFGGHYNPRGSLERTQTYLIMCHDDNQAVLTLKNGRPNLSFRGVGRTDHVRNLNEKLRKATEALDGTFVNNPFYLLNSEQEITVHPIGGAFMSRNGEASDGVTNDKGQILKGYGKDYYPGLVVVDASLIPTALGANPFATITALAERSVELVAKEYGIEIDYHTRNSKLNFEKPPENPIFRRIQSISREEESVLSAIRDNKEGIEFSEIMSGYVHMSHEATDFELSEQIASGQCEKARFFLSVHAYDIQNLLFNAEHKARLTGTFTSGALDESPYMVIGGNFQLFTIDDRTPDTKNLVYDFDMRGTDGRIIHFHGYKTLDDTAAFNILGAWRATTTLRVTLSDPPREGEKKGRIIGKGILYIKPWNLIAELKTFYASMHSGMRFISYFARNLAHAFFAPLTDLEWPVVASRAWSARNKASHTFKIEAEDGVMSRMMMWDPLSTKTQHMELLFIPGASVDEKIFTVPDIEHNTIEYFRRKGYRCFCLIHRVGKDDNAKVGYTTYDARLDIAAAIDKIEELRQSSKYGRLSSKTYIVAHCAGSVALSSGLLSGDIATSSIAGITASQVFMTPMFARYDRWKATIPFATMAYELLTRTDWYDCTSEPTDSFLQLGLNQLLRFYPLAREDLCSSVVCHRSSFIFGLLWSHQNLNNRTHNNLHDYIGGITMKCQRHLIAMGNARQVLGSNGEKNLVTDANFEKLRGIPILFLSGDKNSVYDPENTMVSYDMLRDKLDERDYHRELLEDFGHLDTWMSEQTVEKVCPLVDNHLKEVVKRMKARRINGFANGGGQANGTA</sequence>
<evidence type="ECO:0000256" key="7">
    <source>
        <dbReference type="ARBA" id="ARBA00023098"/>
    </source>
</evidence>
<dbReference type="EC" id="5.3.3.1" evidence="11"/>
<dbReference type="GO" id="GO:0050660">
    <property type="term" value="F:flavin adenine dinucleotide binding"/>
    <property type="evidence" value="ECO:0007669"/>
    <property type="project" value="InterPro"/>
</dbReference>
<dbReference type="OrthoDB" id="9974421at2759"/>
<dbReference type="GO" id="GO:0016995">
    <property type="term" value="F:cholesterol oxidase activity"/>
    <property type="evidence" value="ECO:0007669"/>
    <property type="project" value="UniProtKB-EC"/>
</dbReference>
<dbReference type="EC" id="1.1.3.6" evidence="13"/>
<evidence type="ECO:0000256" key="4">
    <source>
        <dbReference type="ARBA" id="ARBA00022630"/>
    </source>
</evidence>
<evidence type="ECO:0000256" key="8">
    <source>
        <dbReference type="ARBA" id="ARBA00023166"/>
    </source>
</evidence>
<dbReference type="PANTHER" id="PTHR47470:SF1">
    <property type="entry name" value="FAD-DEPENDENT OXIDOREDUCTASE 2 FAD BINDING DOMAIN-CONTAINING PROTEIN"/>
    <property type="match status" value="1"/>
</dbReference>
<dbReference type="GO" id="GO:0004769">
    <property type="term" value="F:steroid Delta-isomerase activity"/>
    <property type="evidence" value="ECO:0007669"/>
    <property type="project" value="UniProtKB-EC"/>
</dbReference>
<keyword evidence="6" id="KW-0560">Oxidoreductase</keyword>
<keyword evidence="3" id="KW-0153">Cholesterol metabolism</keyword>
<evidence type="ECO:0000256" key="15">
    <source>
        <dbReference type="ARBA" id="ARBA00049778"/>
    </source>
</evidence>
<evidence type="ECO:0000256" key="10">
    <source>
        <dbReference type="ARBA" id="ARBA00023235"/>
    </source>
</evidence>
<feature type="compositionally biased region" description="Pro residues" evidence="16">
    <location>
        <begin position="54"/>
        <end position="63"/>
    </location>
</feature>
<keyword evidence="7" id="KW-0443">Lipid metabolism</keyword>
<dbReference type="EMBL" id="CAJPDQ010000016">
    <property type="protein sequence ID" value="CAF9921231.1"/>
    <property type="molecule type" value="Genomic_DNA"/>
</dbReference>
<feature type="region of interest" description="Disordered" evidence="16">
    <location>
        <begin position="1"/>
        <end position="79"/>
    </location>
</feature>
<evidence type="ECO:0000256" key="16">
    <source>
        <dbReference type="SAM" id="MobiDB-lite"/>
    </source>
</evidence>
<dbReference type="SUPFAM" id="SSF51905">
    <property type="entry name" value="FAD/NAD(P)-binding domain"/>
    <property type="match status" value="1"/>
</dbReference>
<evidence type="ECO:0000256" key="6">
    <source>
        <dbReference type="ARBA" id="ARBA00023002"/>
    </source>
</evidence>
<keyword evidence="8" id="KW-1207">Sterol metabolism</keyword>
<dbReference type="Pfam" id="PF00732">
    <property type="entry name" value="GMC_oxred_N"/>
    <property type="match status" value="1"/>
</dbReference>
<dbReference type="Proteomes" id="UP000664169">
    <property type="component" value="Unassembled WGS sequence"/>
</dbReference>
<keyword evidence="20" id="KW-1185">Reference proteome</keyword>
<evidence type="ECO:0000256" key="13">
    <source>
        <dbReference type="ARBA" id="ARBA00049723"/>
    </source>
</evidence>
<evidence type="ECO:0000256" key="11">
    <source>
        <dbReference type="ARBA" id="ARBA00038856"/>
    </source>
</evidence>
<dbReference type="InterPro" id="IPR007867">
    <property type="entry name" value="GMC_OxRtase_C"/>
</dbReference>
<accession>A0A8H3FHY0</accession>
<keyword evidence="10" id="KW-0413">Isomerase</keyword>
<dbReference type="InterPro" id="IPR036188">
    <property type="entry name" value="FAD/NAD-bd_sf"/>
</dbReference>
<evidence type="ECO:0000256" key="3">
    <source>
        <dbReference type="ARBA" id="ARBA00022548"/>
    </source>
</evidence>
<comment type="similarity">
    <text evidence="2">Belongs to the GMC oxidoreductase family.</text>
</comment>
<dbReference type="InterPro" id="IPR052542">
    <property type="entry name" value="Cholesterol_Oxidase"/>
</dbReference>
<evidence type="ECO:0000256" key="5">
    <source>
        <dbReference type="ARBA" id="ARBA00022827"/>
    </source>
</evidence>
<dbReference type="Gene3D" id="3.40.50.1820">
    <property type="entry name" value="alpha/beta hydrolase"/>
    <property type="match status" value="1"/>
</dbReference>
<dbReference type="InterPro" id="IPR000172">
    <property type="entry name" value="GMC_OxRdtase_N"/>
</dbReference>
<feature type="domain" description="Glucose-methanol-choline oxidoreductase N-terminal" evidence="17">
    <location>
        <begin position="97"/>
        <end position="398"/>
    </location>
</feature>
<comment type="cofactor">
    <cofactor evidence="1">
        <name>FAD</name>
        <dbReference type="ChEBI" id="CHEBI:57692"/>
    </cofactor>
</comment>